<evidence type="ECO:0000313" key="3">
    <source>
        <dbReference type="EMBL" id="PFH36452.1"/>
    </source>
</evidence>
<dbReference type="AlphaFoldDB" id="A0A2A9MLV0"/>
<gene>
    <name evidence="3" type="ORF">BESB_046440</name>
</gene>
<organism evidence="3 4">
    <name type="scientific">Besnoitia besnoiti</name>
    <name type="common">Apicomplexan protozoan</name>
    <dbReference type="NCBI Taxonomy" id="94643"/>
    <lineage>
        <taxon>Eukaryota</taxon>
        <taxon>Sar</taxon>
        <taxon>Alveolata</taxon>
        <taxon>Apicomplexa</taxon>
        <taxon>Conoidasida</taxon>
        <taxon>Coccidia</taxon>
        <taxon>Eucoccidiorida</taxon>
        <taxon>Eimeriorina</taxon>
        <taxon>Sarcocystidae</taxon>
        <taxon>Besnoitia</taxon>
    </lineage>
</organism>
<evidence type="ECO:0000256" key="2">
    <source>
        <dbReference type="SAM" id="MobiDB-lite"/>
    </source>
</evidence>
<dbReference type="Proteomes" id="UP000224006">
    <property type="component" value="Chromosome III"/>
</dbReference>
<feature type="compositionally biased region" description="Basic and acidic residues" evidence="2">
    <location>
        <begin position="64"/>
        <end position="74"/>
    </location>
</feature>
<feature type="region of interest" description="Disordered" evidence="2">
    <location>
        <begin position="194"/>
        <end position="220"/>
    </location>
</feature>
<reference evidence="3 4" key="1">
    <citation type="submission" date="2017-09" db="EMBL/GenBank/DDBJ databases">
        <title>Genome sequencing of Besnoitia besnoiti strain Bb-Ger1.</title>
        <authorList>
            <person name="Schares G."/>
            <person name="Venepally P."/>
            <person name="Lorenzi H.A."/>
        </authorList>
    </citation>
    <scope>NUCLEOTIDE SEQUENCE [LARGE SCALE GENOMIC DNA]</scope>
    <source>
        <strain evidence="3 4">Bb-Ger1</strain>
    </source>
</reference>
<dbReference type="KEGG" id="bbes:BESB_046440"/>
<dbReference type="RefSeq" id="XP_029220461.1">
    <property type="nucleotide sequence ID" value="XM_029363095.1"/>
</dbReference>
<feature type="compositionally biased region" description="Polar residues" evidence="2">
    <location>
        <begin position="865"/>
        <end position="875"/>
    </location>
</feature>
<feature type="compositionally biased region" description="Low complexity" evidence="2">
    <location>
        <begin position="88"/>
        <end position="97"/>
    </location>
</feature>
<dbReference type="GeneID" id="40309574"/>
<feature type="coiled-coil region" evidence="1">
    <location>
        <begin position="128"/>
        <end position="194"/>
    </location>
</feature>
<feature type="region of interest" description="Disordered" evidence="2">
    <location>
        <begin position="812"/>
        <end position="838"/>
    </location>
</feature>
<comment type="caution">
    <text evidence="3">The sequence shown here is derived from an EMBL/GenBank/DDBJ whole genome shotgun (WGS) entry which is preliminary data.</text>
</comment>
<dbReference type="OrthoDB" id="331157at2759"/>
<evidence type="ECO:0000313" key="4">
    <source>
        <dbReference type="Proteomes" id="UP000224006"/>
    </source>
</evidence>
<feature type="compositionally biased region" description="Polar residues" evidence="2">
    <location>
        <begin position="820"/>
        <end position="834"/>
    </location>
</feature>
<sequence length="1135" mass="119756">MESTSANTPVLDSEPVQTVYAAATAVQSNIDGAASPRQNSKEMTASTSSIPVVHTQRGPSDEESASRARSDASRHSALSGHRSGGASGASSPVSIRSSSRHELEQSLHALYEEERESLATIAALGERRSILAKEAERLQRVVEQARESGKTDVVRAAEYQLQAMHQKQQENEAVEQQQQEQIAAQRRAALAQRQLSDAVSEKSRAAESRQTSLQKKPVVTLSVPANSREASHSHDQAARPRVVLEEPRYDLDRMRVVPHSLTSPLSSPEGRAEAGKLLAQGVSVPPPRSAGRWKQQVVNLLRLPGPNLSRRQFIMSFFHPATEMSEALLNRVFEQIKVQARDASGNVTEHVSIPVLLDILEKHNGEDICRLIDAAELLEANVRNVDRKCKTAPKSSLHDFTRRCTCRFLLNLVKKAYAELETTSQRFAPAVAVAGYSQALEAYQHMLIKSLATEKNLSLEQATVVISKCMHNMRNELETDLIHLRRMEIQAQADAEEAKAAAAARARIQKMAPEEAEALGIPYSTILHLAQSPDKVPVAGSSSHGVSAPKNISASGQVAVTYRYPDGTLVTNPAHLPEGARAAELAAQAQIEKTAALAAQAAMRAEEAALAQAAQAAQVAVSAATLGGALSAPPLASLMPTAAAETLKEGEQGQGGGPSAAATLQAYAAARTADSTAVRQVSRAITVGAASAGGMLLAAPQPGADLASQQQSRMVSAADNAPVWRTVSLPQHQMGTTSGVMTAAGGSPYAMLPPEEAVKMMMAQGAQPAATSGLQVPSEFSASGMSLSAGPAPLRPSLQTMSMVENRDMFRRTKAPGASPKSTALPSPANTRSKSLVDPLRQAGKLLAGALRLWKDAAEDETRESSQVQPAQQRLAQREAATPDQMTGPGAQGAAGLAAAAMAAPHYQGTLPSTALPGVCPSGAYPPSAFNAAELAEQARYMESAQAQAANATANISQKPAASAVAAMLRGKELAQAQQAMSASRMVSANMPQLYMAQEQRMVSQRGADAQPGLAAPGASPFFGQARAAASNSRVSSALLAPEDAKERRIRVSSFQEVPKPQLGKQEVGNLEQVQAQLNQLSVAHLEAYAKQFGFYSTPEAAAAAVGGVPLQGVGALAGAENHSMVTVRQQYSHN</sequence>
<protein>
    <submittedName>
        <fullName evidence="3">Uncharacterized protein</fullName>
    </submittedName>
</protein>
<feature type="region of interest" description="Disordered" evidence="2">
    <location>
        <begin position="29"/>
        <end position="107"/>
    </location>
</feature>
<accession>A0A2A9MLV0</accession>
<name>A0A2A9MLV0_BESBE</name>
<feature type="compositionally biased region" description="Polar residues" evidence="2">
    <location>
        <begin position="36"/>
        <end position="50"/>
    </location>
</feature>
<keyword evidence="4" id="KW-1185">Reference proteome</keyword>
<dbReference type="VEuPathDB" id="ToxoDB:BESB_046440"/>
<evidence type="ECO:0000256" key="1">
    <source>
        <dbReference type="SAM" id="Coils"/>
    </source>
</evidence>
<proteinExistence type="predicted"/>
<feature type="region of interest" description="Disordered" evidence="2">
    <location>
        <begin position="861"/>
        <end position="893"/>
    </location>
</feature>
<keyword evidence="1" id="KW-0175">Coiled coil</keyword>
<dbReference type="EMBL" id="NWUJ01000003">
    <property type="protein sequence ID" value="PFH36452.1"/>
    <property type="molecule type" value="Genomic_DNA"/>
</dbReference>